<evidence type="ECO:0000256" key="1">
    <source>
        <dbReference type="ARBA" id="ARBA00006479"/>
    </source>
</evidence>
<dbReference type="Gene3D" id="3.30.420.40">
    <property type="match status" value="2"/>
</dbReference>
<dbReference type="InterPro" id="IPR036390">
    <property type="entry name" value="WH_DNA-bd_sf"/>
</dbReference>
<proteinExistence type="inferred from homology"/>
<dbReference type="PANTHER" id="PTHR18964:SF173">
    <property type="entry name" value="GLUCOKINASE"/>
    <property type="match status" value="1"/>
</dbReference>
<dbReference type="Gene3D" id="1.10.10.10">
    <property type="entry name" value="Winged helix-like DNA-binding domain superfamily/Winged helix DNA-binding domain"/>
    <property type="match status" value="1"/>
</dbReference>
<dbReference type="EMBL" id="JADKYB010000043">
    <property type="protein sequence ID" value="MBM9510610.1"/>
    <property type="molecule type" value="Genomic_DNA"/>
</dbReference>
<dbReference type="InterPro" id="IPR000600">
    <property type="entry name" value="ROK"/>
</dbReference>
<evidence type="ECO:0000313" key="2">
    <source>
        <dbReference type="EMBL" id="MBM9510610.1"/>
    </source>
</evidence>
<dbReference type="SUPFAM" id="SSF46785">
    <property type="entry name" value="Winged helix' DNA-binding domain"/>
    <property type="match status" value="1"/>
</dbReference>
<comment type="similarity">
    <text evidence="1">Belongs to the ROK (NagC/XylR) family.</text>
</comment>
<dbReference type="PROSITE" id="PS01125">
    <property type="entry name" value="ROK"/>
    <property type="match status" value="1"/>
</dbReference>
<dbReference type="InterPro" id="IPR036388">
    <property type="entry name" value="WH-like_DNA-bd_sf"/>
</dbReference>
<dbReference type="Proteomes" id="UP000749040">
    <property type="component" value="Unassembled WGS sequence"/>
</dbReference>
<sequence length="445" mass="46082">MTIRPRPLRCTAGGGSVDGGSPLVATVGECSRRRHGRCQDEEDRRGGVPVATAGDRQDRQLTALSELAALVAGGATRRSQLATATGLSRAAVAQRVDLLISKGLLVESGTVATERGRPPLALHLASHRAVVCAVDLGATHSAVAVAELGGTVLAETTEELDINEGPEAVLNGVHEQIGRLLATAGHPVEHVRAISVGVPGPVEARTGTVIRPPIMRGWDGYRVPEFFAGRYDAPVLVDNDVNMMALGEYGHRPATAHLLYVKVGTGIGCGIVSGGLVHRGATGAAGDIGHIRVPGHDDVLCHCGNTGCVEAVASGAAIAASLREAGLPVEHVADVVRLVGAGDPVARRHVRLAAQRIGEVLASLVSFYNPDTIVLGGSMASLHDDLLADIRAAVYRRALPLATRTVAIESTLLGRRAGIEGARRLAVHHLLSPEGIARILARGGT</sequence>
<organism evidence="2 3">
    <name type="scientific">Actinacidiphila acididurans</name>
    <dbReference type="NCBI Taxonomy" id="2784346"/>
    <lineage>
        <taxon>Bacteria</taxon>
        <taxon>Bacillati</taxon>
        <taxon>Actinomycetota</taxon>
        <taxon>Actinomycetes</taxon>
        <taxon>Kitasatosporales</taxon>
        <taxon>Streptomycetaceae</taxon>
        <taxon>Actinacidiphila</taxon>
    </lineage>
</organism>
<gene>
    <name evidence="2" type="ORF">ITX44_39825</name>
</gene>
<protein>
    <submittedName>
        <fullName evidence="2">ROK family protein</fullName>
    </submittedName>
</protein>
<name>A0ABS2U4R7_9ACTN</name>
<reference evidence="2 3" key="1">
    <citation type="submission" date="2021-01" db="EMBL/GenBank/DDBJ databases">
        <title>Streptomyces acididurans sp. nov., isolated from a peat swamp forest soil.</title>
        <authorList>
            <person name="Chantavorakit T."/>
            <person name="Duangmal K."/>
        </authorList>
    </citation>
    <scope>NUCLEOTIDE SEQUENCE [LARGE SCALE GENOMIC DNA]</scope>
    <source>
        <strain evidence="2 3">KK5PA1</strain>
    </source>
</reference>
<keyword evidence="3" id="KW-1185">Reference proteome</keyword>
<dbReference type="InterPro" id="IPR049874">
    <property type="entry name" value="ROK_cs"/>
</dbReference>
<accession>A0ABS2U4R7</accession>
<dbReference type="Pfam" id="PF00480">
    <property type="entry name" value="ROK"/>
    <property type="match status" value="1"/>
</dbReference>
<comment type="caution">
    <text evidence="2">The sequence shown here is derived from an EMBL/GenBank/DDBJ whole genome shotgun (WGS) entry which is preliminary data.</text>
</comment>
<dbReference type="SUPFAM" id="SSF53067">
    <property type="entry name" value="Actin-like ATPase domain"/>
    <property type="match status" value="1"/>
</dbReference>
<dbReference type="InterPro" id="IPR043129">
    <property type="entry name" value="ATPase_NBD"/>
</dbReference>
<evidence type="ECO:0000313" key="3">
    <source>
        <dbReference type="Proteomes" id="UP000749040"/>
    </source>
</evidence>
<dbReference type="PANTHER" id="PTHR18964">
    <property type="entry name" value="ROK (REPRESSOR, ORF, KINASE) FAMILY"/>
    <property type="match status" value="1"/>
</dbReference>